<reference evidence="7" key="1">
    <citation type="journal article" date="2019" name="Int. J. Syst. Evol. Microbiol.">
        <title>The Global Catalogue of Microorganisms (GCM) 10K type strain sequencing project: providing services to taxonomists for standard genome sequencing and annotation.</title>
        <authorList>
            <consortium name="The Broad Institute Genomics Platform"/>
            <consortium name="The Broad Institute Genome Sequencing Center for Infectious Disease"/>
            <person name="Wu L."/>
            <person name="Ma J."/>
        </authorList>
    </citation>
    <scope>NUCLEOTIDE SEQUENCE [LARGE SCALE GENOMIC DNA]</scope>
    <source>
        <strain evidence="7">JCM 17110</strain>
    </source>
</reference>
<dbReference type="Pfam" id="PF00126">
    <property type="entry name" value="HTH_1"/>
    <property type="match status" value="1"/>
</dbReference>
<feature type="domain" description="HTH lysR-type" evidence="5">
    <location>
        <begin position="3"/>
        <end position="60"/>
    </location>
</feature>
<keyword evidence="4" id="KW-0804">Transcription</keyword>
<accession>A0ABP6WB69</accession>
<dbReference type="Gene3D" id="3.40.190.10">
    <property type="entry name" value="Periplasmic binding protein-like II"/>
    <property type="match status" value="2"/>
</dbReference>
<dbReference type="InterPro" id="IPR005119">
    <property type="entry name" value="LysR_subst-bd"/>
</dbReference>
<dbReference type="Gene3D" id="1.10.10.10">
    <property type="entry name" value="Winged helix-like DNA-binding domain superfamily/Winged helix DNA-binding domain"/>
    <property type="match status" value="1"/>
</dbReference>
<dbReference type="EMBL" id="BAABCX010000005">
    <property type="protein sequence ID" value="GAA3547459.1"/>
    <property type="molecule type" value="Genomic_DNA"/>
</dbReference>
<dbReference type="NCBIfam" id="NF002946">
    <property type="entry name" value="PRK03601.1"/>
    <property type="match status" value="1"/>
</dbReference>
<evidence type="ECO:0000259" key="5">
    <source>
        <dbReference type="PROSITE" id="PS50931"/>
    </source>
</evidence>
<dbReference type="SUPFAM" id="SSF53850">
    <property type="entry name" value="Periplasmic binding protein-like II"/>
    <property type="match status" value="1"/>
</dbReference>
<keyword evidence="3" id="KW-0238">DNA-binding</keyword>
<keyword evidence="7" id="KW-1185">Reference proteome</keyword>
<evidence type="ECO:0000256" key="4">
    <source>
        <dbReference type="ARBA" id="ARBA00023163"/>
    </source>
</evidence>
<organism evidence="6 7">
    <name type="scientific">Zobellella aerophila</name>
    <dbReference type="NCBI Taxonomy" id="870480"/>
    <lineage>
        <taxon>Bacteria</taxon>
        <taxon>Pseudomonadati</taxon>
        <taxon>Pseudomonadota</taxon>
        <taxon>Gammaproteobacteria</taxon>
        <taxon>Aeromonadales</taxon>
        <taxon>Aeromonadaceae</taxon>
        <taxon>Zobellella</taxon>
    </lineage>
</organism>
<evidence type="ECO:0000313" key="6">
    <source>
        <dbReference type="EMBL" id="GAA3547459.1"/>
    </source>
</evidence>
<name>A0ABP6WB69_9GAMM</name>
<dbReference type="InterPro" id="IPR036390">
    <property type="entry name" value="WH_DNA-bd_sf"/>
</dbReference>
<sequence>MTLDTELLKTFLEVSRTRHFGKAAEHLYLTPSAVSFRIRQLESQLGVTLFTRLRNNIQLTSSGEALIPHAESMLLAWARAQHEVALSERQTQQLAVAGTANLWDAYLQEGLHRLYCELPALSLRADIRTPEQMTRALLGRTLDLAFLTDPARIEGVTHVALHTMALQLVSTSPGLDAASAMAQDYVRIDWGTAFNTQHAKLFNTNTPPLLHTGALRIALDYLLYHGGSAFLPTSMLHHYREQLHIVADAPPITREVYAAYLPGGERQALIDTVIELFGTSPQGAGLTPVPGD</sequence>
<gene>
    <name evidence="6" type="primary">hdfR</name>
    <name evidence="6" type="ORF">GCM10022394_29380</name>
</gene>
<evidence type="ECO:0000256" key="1">
    <source>
        <dbReference type="ARBA" id="ARBA00009437"/>
    </source>
</evidence>
<dbReference type="InterPro" id="IPR050176">
    <property type="entry name" value="LTTR"/>
</dbReference>
<evidence type="ECO:0000313" key="7">
    <source>
        <dbReference type="Proteomes" id="UP001500795"/>
    </source>
</evidence>
<dbReference type="InterPro" id="IPR036388">
    <property type="entry name" value="WH-like_DNA-bd_sf"/>
</dbReference>
<dbReference type="SUPFAM" id="SSF46785">
    <property type="entry name" value="Winged helix' DNA-binding domain"/>
    <property type="match status" value="1"/>
</dbReference>
<comment type="caution">
    <text evidence="6">The sequence shown here is derived from an EMBL/GenBank/DDBJ whole genome shotgun (WGS) entry which is preliminary data.</text>
</comment>
<dbReference type="InterPro" id="IPR000847">
    <property type="entry name" value="LysR_HTH_N"/>
</dbReference>
<proteinExistence type="inferred from homology"/>
<comment type="similarity">
    <text evidence="1">Belongs to the LysR transcriptional regulatory family.</text>
</comment>
<protein>
    <submittedName>
        <fullName evidence="6">HTH-type transcriptional regulator HdfR</fullName>
    </submittedName>
</protein>
<dbReference type="Pfam" id="PF03466">
    <property type="entry name" value="LysR_substrate"/>
    <property type="match status" value="1"/>
</dbReference>
<dbReference type="PANTHER" id="PTHR30579">
    <property type="entry name" value="TRANSCRIPTIONAL REGULATOR"/>
    <property type="match status" value="1"/>
</dbReference>
<dbReference type="PROSITE" id="PS50931">
    <property type="entry name" value="HTH_LYSR"/>
    <property type="match status" value="1"/>
</dbReference>
<evidence type="ECO:0000256" key="2">
    <source>
        <dbReference type="ARBA" id="ARBA00023015"/>
    </source>
</evidence>
<dbReference type="Proteomes" id="UP001500795">
    <property type="component" value="Unassembled WGS sequence"/>
</dbReference>
<keyword evidence="2" id="KW-0805">Transcription regulation</keyword>
<dbReference type="PANTHER" id="PTHR30579:SF8">
    <property type="entry name" value="HTH-TYPE TRANSCRIPTIONAL REGULATOR HDFR"/>
    <property type="match status" value="1"/>
</dbReference>
<evidence type="ECO:0000256" key="3">
    <source>
        <dbReference type="ARBA" id="ARBA00023125"/>
    </source>
</evidence>
<dbReference type="PRINTS" id="PR00039">
    <property type="entry name" value="HTHLYSR"/>
</dbReference>